<evidence type="ECO:0008006" key="13">
    <source>
        <dbReference type="Google" id="ProtNLM"/>
    </source>
</evidence>
<dbReference type="Pfam" id="PF07645">
    <property type="entry name" value="EGF_CA"/>
    <property type="match status" value="2"/>
</dbReference>
<evidence type="ECO:0000256" key="6">
    <source>
        <dbReference type="ARBA" id="ARBA00023136"/>
    </source>
</evidence>
<keyword evidence="5" id="KW-1133">Transmembrane helix</keyword>
<dbReference type="InterPro" id="IPR001846">
    <property type="entry name" value="VWF_type-D"/>
</dbReference>
<evidence type="ECO:0000256" key="3">
    <source>
        <dbReference type="ARBA" id="ARBA00022692"/>
    </source>
</evidence>
<dbReference type="PROSITE" id="PS51220">
    <property type="entry name" value="NIDO"/>
    <property type="match status" value="1"/>
</dbReference>
<dbReference type="Proteomes" id="UP000275408">
    <property type="component" value="Unassembled WGS sequence"/>
</dbReference>
<evidence type="ECO:0000256" key="7">
    <source>
        <dbReference type="ARBA" id="ARBA00023157"/>
    </source>
</evidence>
<dbReference type="InterPro" id="IPR013783">
    <property type="entry name" value="Ig-like_fold"/>
</dbReference>
<proteinExistence type="predicted"/>
<evidence type="ECO:0000256" key="5">
    <source>
        <dbReference type="ARBA" id="ARBA00022989"/>
    </source>
</evidence>
<dbReference type="Pfam" id="PF12662">
    <property type="entry name" value="cEGF"/>
    <property type="match status" value="1"/>
</dbReference>
<dbReference type="PROSITE" id="PS01187">
    <property type="entry name" value="EGF_CA"/>
    <property type="match status" value="2"/>
</dbReference>
<dbReference type="InterPro" id="IPR051495">
    <property type="entry name" value="Epithelial_Barrier/Signaling"/>
</dbReference>
<dbReference type="GO" id="GO:0005509">
    <property type="term" value="F:calcium ion binding"/>
    <property type="evidence" value="ECO:0007669"/>
    <property type="project" value="InterPro"/>
</dbReference>
<name>A0A3M6UL97_POCDA</name>
<dbReference type="InterPro" id="IPR003886">
    <property type="entry name" value="NIDO_dom"/>
</dbReference>
<sequence length="1727" mass="197058">MEFVLPVGDSFDDPYQQDTSKIANYSTRYDYFRGYESLCKITNQSSTQHLAIPKSRCNIYNTSIFKADPIGHLRVSVCEQVHDSCTVIGGARGSDYRYWTGYYGLPVAGWNAGNDGQDYLNIEGSGTLFGMYNLDKQKGNTGSPGKYFWRIENSMEKDSLDKCMAWSMRQRELNMRDRYDKLIRSDWRMACPCTEWQAWLDWGRFSWDWWSSWPDWCYESRRVKFIPFPMNSNIRGFTVRQQCCYSTTWEDWGSLKVGPPDGGHVKVTAVDDWFNQVEEMEEMYTDRQAYQFCCVDTHMCEHFYFYRPSDHCSLYRPPPRRWFWGDPHIKTLDDRNYTFNGLGEFVMVDAKEGQFQLQARTKLAQGNTTKATIFSAGAAKEENTSIIEIRVKPKAANKTTAPPVDTSNVYPFGPQQNDSEFRLEDSRSFSSRRCLRINTDWKGFPFFSGRHYKLHICRDGKIQLNYEWSWWWPQKFGIYRWFRNMAVIAPFWATTDTYFAFKKNHSRVYYQVYEESKESSSNILDMAAKHVQNYAEGFSNFQASWVLVVTWENLCPYVYYPYYYYYYGDQEIKLNCRWNNTFQAVIITDGFNTFLMYNYPHNGIQWVVPADHSDYRYWTGYYGLPTAGWNAGNDGQDYLNIKGSGTLFGMYNLDKQNGNTGSPGKYFWRIENNTEKDSLEKCMAWSMRQRGLNMRDWYDKLIRSDWRMACPCTEWQAWLDWGRFSWDWWSTWPDWCYESRRVKFIPFPMNSDIRGFTVRQQCCYSTNWDDWGSLKVGPPDGGHVKVDDWFNQVEEMEEMYTDRQAYQFCCVDTNMCEHFYFYRWFWGDPHIKTLDDKSYTFNGLGEFVMVDANEGQFQLQARTKRAQGNNTKATIFSAGAAKEENTSTIEIRVKPKGGLEILLDKEIYHGYNNLIDKSIAIGGNLSASAPEKNCLQVSFPSTTSVNFCVKKEMLSFVVSLGEDFKNTTKGLLGTWNDNPDDDFTRPDGTVLKSFSLRDIHFSFGQINQSQSLFTYGNNESLASFSDPDFEPMFADNITWHNDSLRQKAEDQCRNDHECLFDVASTNDLSLGLVTKDISIQLVNETKQLNNFPPKIETVSNAINATLGDTVHLSIRAVDNDTIKFRVINNPEGATWNQTGNLLYFTWLVTTSRKFSLTFVASNDKGASASWSPIINMCACQHDGQCVKPEEGDTANTDSKFVYMGCACQGGYTGRFCDSDIDACEMNGQPCYAGVACIDLPAPANSSGYKCGPCPSGYTGNGAQCADIDECQNKSGINCDQLCVNLPGSYFCDCNNGYKLNADGGTCDDVNECLPTNDCMQKCNNIRGSYSCSCDNFFQVDPSDPKKCVAINPCPAGHGCQHVCFTGDDDKLKCTCDVNYELDSDGISCRDIDECDPSNPRHRCSQICKNTPGSYSCSCEKGFEITKDGYDCEDINECLDVSLFNCTDEFHKCVNTRGSYKCECDQDLYFIDGKCRGLEKNQTAPVPELQKPREPSNKEKEEAVQFSIEHKNGFKWDFKKDKDFNEKMASVTTKYCNQIHLLPDYPTNSSGLLYVAFYVQQPVGQYVSNASALPHRILVQIIVIHKGEIEAAIGANISGVVAWFKPGESTSSPTVRTAEPDPITWKWIAIGAIGGGVVLVIMKCKNKNVVLPNNADDTTGGNIAMNNCYQSVESFLKRKRKKKNVVIPTVVDDTPGGNIAMKSNHQSVESLEPAPSHWSPLSFLPSVC</sequence>
<keyword evidence="4" id="KW-0677">Repeat</keyword>
<feature type="domain" description="AMOP" evidence="8">
    <location>
        <begin position="674"/>
        <end position="823"/>
    </location>
</feature>
<dbReference type="GO" id="GO:0016020">
    <property type="term" value="C:membrane"/>
    <property type="evidence" value="ECO:0007669"/>
    <property type="project" value="UniProtKB-SubCell"/>
</dbReference>
<evidence type="ECO:0000259" key="9">
    <source>
        <dbReference type="PROSITE" id="PS51220"/>
    </source>
</evidence>
<dbReference type="CDD" id="cd00054">
    <property type="entry name" value="EGF_CA"/>
    <property type="match status" value="5"/>
</dbReference>
<dbReference type="SMART" id="SM00179">
    <property type="entry name" value="EGF_CA"/>
    <property type="match status" value="5"/>
</dbReference>
<dbReference type="PROSITE" id="PS01186">
    <property type="entry name" value="EGF_2"/>
    <property type="match status" value="3"/>
</dbReference>
<dbReference type="InterPro" id="IPR049883">
    <property type="entry name" value="NOTCH1_EGF-like"/>
</dbReference>
<comment type="caution">
    <text evidence="11">The sequence shown here is derived from an EMBL/GenBank/DDBJ whole genome shotgun (WGS) entry which is preliminary data.</text>
</comment>
<evidence type="ECO:0000313" key="12">
    <source>
        <dbReference type="Proteomes" id="UP000275408"/>
    </source>
</evidence>
<dbReference type="PANTHER" id="PTHR13802">
    <property type="entry name" value="MUCIN 4-RELATED"/>
    <property type="match status" value="1"/>
</dbReference>
<dbReference type="Gene3D" id="2.60.40.10">
    <property type="entry name" value="Immunoglobulins"/>
    <property type="match status" value="1"/>
</dbReference>
<organism evidence="11 12">
    <name type="scientific">Pocillopora damicornis</name>
    <name type="common">Cauliflower coral</name>
    <name type="synonym">Millepora damicornis</name>
    <dbReference type="NCBI Taxonomy" id="46731"/>
    <lineage>
        <taxon>Eukaryota</taxon>
        <taxon>Metazoa</taxon>
        <taxon>Cnidaria</taxon>
        <taxon>Anthozoa</taxon>
        <taxon>Hexacorallia</taxon>
        <taxon>Scleractinia</taxon>
        <taxon>Astrocoeniina</taxon>
        <taxon>Pocilloporidae</taxon>
        <taxon>Pocillopora</taxon>
    </lineage>
</organism>
<dbReference type="GO" id="GO:0007160">
    <property type="term" value="P:cell-matrix adhesion"/>
    <property type="evidence" value="ECO:0007669"/>
    <property type="project" value="InterPro"/>
</dbReference>
<dbReference type="SMART" id="SM00216">
    <property type="entry name" value="VWD"/>
    <property type="match status" value="1"/>
</dbReference>
<evidence type="ECO:0000259" key="10">
    <source>
        <dbReference type="PROSITE" id="PS51233"/>
    </source>
</evidence>
<keyword evidence="2" id="KW-0245">EGF-like domain</keyword>
<dbReference type="InterPro" id="IPR000742">
    <property type="entry name" value="EGF"/>
</dbReference>
<dbReference type="InterPro" id="IPR001881">
    <property type="entry name" value="EGF-like_Ca-bd_dom"/>
</dbReference>
<dbReference type="PROSITE" id="PS50856">
    <property type="entry name" value="AMOP"/>
    <property type="match status" value="2"/>
</dbReference>
<dbReference type="InterPro" id="IPR056619">
    <property type="entry name" value="C8-3_MUC4"/>
</dbReference>
<evidence type="ECO:0000256" key="1">
    <source>
        <dbReference type="ARBA" id="ARBA00004370"/>
    </source>
</evidence>
<comment type="subcellular location">
    <subcellularLocation>
        <location evidence="1">Membrane</location>
    </subcellularLocation>
</comment>
<dbReference type="InterPro" id="IPR009030">
    <property type="entry name" value="Growth_fac_rcpt_cys_sf"/>
</dbReference>
<dbReference type="Pfam" id="PF06119">
    <property type="entry name" value="NIDO"/>
    <property type="match status" value="1"/>
</dbReference>
<keyword evidence="6" id="KW-0472">Membrane</keyword>
<dbReference type="SMART" id="SM00539">
    <property type="entry name" value="NIDO"/>
    <property type="match status" value="1"/>
</dbReference>
<dbReference type="STRING" id="46731.A0A3M6UL97"/>
<dbReference type="Pfam" id="PF00094">
    <property type="entry name" value="VWD"/>
    <property type="match status" value="2"/>
</dbReference>
<dbReference type="OrthoDB" id="5956799at2759"/>
<reference evidence="11 12" key="1">
    <citation type="journal article" date="2018" name="Sci. Rep.">
        <title>Comparative analysis of the Pocillopora damicornis genome highlights role of immune system in coral evolution.</title>
        <authorList>
            <person name="Cunning R."/>
            <person name="Bay R.A."/>
            <person name="Gillette P."/>
            <person name="Baker A.C."/>
            <person name="Traylor-Knowles N."/>
        </authorList>
    </citation>
    <scope>NUCLEOTIDE SEQUENCE [LARGE SCALE GENOMIC DNA]</scope>
    <source>
        <strain evidence="11">RSMAS</strain>
        <tissue evidence="11">Whole animal</tissue>
    </source>
</reference>
<dbReference type="Pfam" id="PF23263">
    <property type="entry name" value="C8-3_MUC4"/>
    <property type="match status" value="1"/>
</dbReference>
<evidence type="ECO:0000313" key="11">
    <source>
        <dbReference type="EMBL" id="RMX54453.1"/>
    </source>
</evidence>
<dbReference type="Gene3D" id="2.10.25.10">
    <property type="entry name" value="Laminin"/>
    <property type="match status" value="6"/>
</dbReference>
<feature type="domain" description="AMOP" evidence="8">
    <location>
        <begin position="155"/>
        <end position="307"/>
    </location>
</feature>
<feature type="domain" description="NIDO" evidence="9">
    <location>
        <begin position="490"/>
        <end position="673"/>
    </location>
</feature>
<dbReference type="SUPFAM" id="SSF57184">
    <property type="entry name" value="Growth factor receptor domain"/>
    <property type="match status" value="1"/>
</dbReference>
<keyword evidence="12" id="KW-1185">Reference proteome</keyword>
<keyword evidence="7" id="KW-1015">Disulfide bond</keyword>
<dbReference type="SMART" id="SM00181">
    <property type="entry name" value="EGF"/>
    <property type="match status" value="6"/>
</dbReference>
<accession>A0A3M6UL97</accession>
<evidence type="ECO:0000256" key="4">
    <source>
        <dbReference type="ARBA" id="ARBA00022737"/>
    </source>
</evidence>
<feature type="domain" description="VWFD" evidence="10">
    <location>
        <begin position="821"/>
        <end position="1015"/>
    </location>
</feature>
<dbReference type="PROSITE" id="PS51233">
    <property type="entry name" value="VWFD"/>
    <property type="match status" value="1"/>
</dbReference>
<protein>
    <recommendedName>
        <fullName evidence="13">Mucin-like protein</fullName>
    </recommendedName>
</protein>
<gene>
    <name evidence="11" type="ORF">pdam_00020251</name>
</gene>
<keyword evidence="3" id="KW-0812">Transmembrane</keyword>
<dbReference type="InterPro" id="IPR026823">
    <property type="entry name" value="cEGF"/>
</dbReference>
<evidence type="ECO:0000256" key="2">
    <source>
        <dbReference type="ARBA" id="ARBA00022536"/>
    </source>
</evidence>
<dbReference type="InterPro" id="IPR018097">
    <property type="entry name" value="EGF_Ca-bd_CS"/>
</dbReference>
<dbReference type="PROSITE" id="PS00022">
    <property type="entry name" value="EGF_1"/>
    <property type="match status" value="1"/>
</dbReference>
<dbReference type="InterPro" id="IPR005533">
    <property type="entry name" value="AMOP_dom"/>
</dbReference>
<evidence type="ECO:0000259" key="8">
    <source>
        <dbReference type="PROSITE" id="PS50856"/>
    </source>
</evidence>
<dbReference type="EMBL" id="RCHS01001260">
    <property type="protein sequence ID" value="RMX54453.1"/>
    <property type="molecule type" value="Genomic_DNA"/>
</dbReference>
<dbReference type="PANTHER" id="PTHR13802:SF52">
    <property type="entry name" value="MUCIN-4"/>
    <property type="match status" value="1"/>
</dbReference>
<dbReference type="FunFam" id="2.10.25.10:FF:000240">
    <property type="entry name" value="Vitamin K-dependent protein S"/>
    <property type="match status" value="1"/>
</dbReference>
<dbReference type="SUPFAM" id="SSF57196">
    <property type="entry name" value="EGF/Laminin"/>
    <property type="match status" value="1"/>
</dbReference>